<dbReference type="Proteomes" id="UP000826616">
    <property type="component" value="Plasmid pAT1"/>
</dbReference>
<proteinExistence type="predicted"/>
<sequence>MVTEKQLFGKKYSFKHIEIKVIEKDEKDNVLVFSASFVTTALPGRMSDGHIEINRTLWDQSSPKRPPGYWNLGNMEKDGVMTCYFAADEWIDNTPGDVQLAKQREWGIKK</sequence>
<evidence type="ECO:0000313" key="2">
    <source>
        <dbReference type="Proteomes" id="UP000826616"/>
    </source>
</evidence>
<accession>A0ABX8YH31</accession>
<protein>
    <submittedName>
        <fullName evidence="1">Uncharacterized protein</fullName>
    </submittedName>
</protein>
<keyword evidence="1" id="KW-0614">Plasmid</keyword>
<geneLocation type="plasmid" evidence="1 2">
    <name>pAT1</name>
</geneLocation>
<dbReference type="GeneID" id="97143472"/>
<reference evidence="1 2" key="1">
    <citation type="submission" date="2021-08" db="EMBL/GenBank/DDBJ databases">
        <title>Complete genome sequence of the strain Aneurinibacillus thermoaerophilus CCM 8960.</title>
        <authorList>
            <person name="Musilova J."/>
            <person name="Kourilova X."/>
            <person name="Pernicova I."/>
            <person name="Bezdicek M."/>
            <person name="Lengerova M."/>
            <person name="Obruca S."/>
            <person name="Sedlar K."/>
        </authorList>
    </citation>
    <scope>NUCLEOTIDE SEQUENCE [LARGE SCALE GENOMIC DNA]</scope>
    <source>
        <strain evidence="1 2">CCM 8960</strain>
        <plasmid evidence="1 2">pAT1</plasmid>
    </source>
</reference>
<keyword evidence="2" id="KW-1185">Reference proteome</keyword>
<evidence type="ECO:0000313" key="1">
    <source>
        <dbReference type="EMBL" id="QYY44735.1"/>
    </source>
</evidence>
<organism evidence="1 2">
    <name type="scientific">Aneurinibacillus thermoaerophilus</name>
    <dbReference type="NCBI Taxonomy" id="143495"/>
    <lineage>
        <taxon>Bacteria</taxon>
        <taxon>Bacillati</taxon>
        <taxon>Bacillota</taxon>
        <taxon>Bacilli</taxon>
        <taxon>Bacillales</taxon>
        <taxon>Paenibacillaceae</taxon>
        <taxon>Aneurinibacillus group</taxon>
        <taxon>Aneurinibacillus</taxon>
    </lineage>
</organism>
<dbReference type="EMBL" id="CP080765">
    <property type="protein sequence ID" value="QYY44735.1"/>
    <property type="molecule type" value="Genomic_DNA"/>
</dbReference>
<name>A0ABX8YH31_ANETH</name>
<gene>
    <name evidence="1" type="ORF">K3F53_19010</name>
</gene>
<dbReference type="RefSeq" id="WP_220561152.1">
    <property type="nucleotide sequence ID" value="NZ_CP080765.1"/>
</dbReference>